<feature type="transmembrane region" description="Helical" evidence="2">
    <location>
        <begin position="7"/>
        <end position="26"/>
    </location>
</feature>
<name>A0A834L3L3_RHOSS</name>
<keyword evidence="4" id="KW-1185">Reference proteome</keyword>
<evidence type="ECO:0000313" key="3">
    <source>
        <dbReference type="EMBL" id="KAF7112713.1"/>
    </source>
</evidence>
<dbReference type="AlphaFoldDB" id="A0A834L3L3"/>
<evidence type="ECO:0000313" key="4">
    <source>
        <dbReference type="Proteomes" id="UP000626092"/>
    </source>
</evidence>
<keyword evidence="2" id="KW-0472">Membrane</keyword>
<keyword evidence="2" id="KW-0812">Transmembrane</keyword>
<sequence>MINTKRVILMFGSISVIWLAIGAAQGGGTLSQGGTNGTREDLIPNPHSSSIPSDLLTTHSSVTGDSAPLDVVDDDGGDHQATAGWIRGTEGREEEDDKTLGNTLVGLTFEAAVFLMVSSFQPRGRMMLRRGHTGAAIVCTYACILSVAVAFFSMTYVFVADSVAWVVWAAGGILLFVIAYTYWSTYHNQSIGG</sequence>
<protein>
    <submittedName>
        <fullName evidence="3">Uncharacterized protein</fullName>
    </submittedName>
</protein>
<proteinExistence type="predicted"/>
<feature type="transmembrane region" description="Helical" evidence="2">
    <location>
        <begin position="99"/>
        <end position="117"/>
    </location>
</feature>
<evidence type="ECO:0000256" key="2">
    <source>
        <dbReference type="SAM" id="Phobius"/>
    </source>
</evidence>
<dbReference type="OrthoDB" id="1812502at2759"/>
<feature type="transmembrane region" description="Helical" evidence="2">
    <location>
        <begin position="165"/>
        <end position="183"/>
    </location>
</feature>
<organism evidence="3 4">
    <name type="scientific">Rhododendron simsii</name>
    <name type="common">Sims's rhododendron</name>
    <dbReference type="NCBI Taxonomy" id="118357"/>
    <lineage>
        <taxon>Eukaryota</taxon>
        <taxon>Viridiplantae</taxon>
        <taxon>Streptophyta</taxon>
        <taxon>Embryophyta</taxon>
        <taxon>Tracheophyta</taxon>
        <taxon>Spermatophyta</taxon>
        <taxon>Magnoliopsida</taxon>
        <taxon>eudicotyledons</taxon>
        <taxon>Gunneridae</taxon>
        <taxon>Pentapetalae</taxon>
        <taxon>asterids</taxon>
        <taxon>Ericales</taxon>
        <taxon>Ericaceae</taxon>
        <taxon>Ericoideae</taxon>
        <taxon>Rhodoreae</taxon>
        <taxon>Rhododendron</taxon>
    </lineage>
</organism>
<gene>
    <name evidence="3" type="ORF">RHSIM_RhsimUnG0201200</name>
</gene>
<comment type="caution">
    <text evidence="3">The sequence shown here is derived from an EMBL/GenBank/DDBJ whole genome shotgun (WGS) entry which is preliminary data.</text>
</comment>
<feature type="region of interest" description="Disordered" evidence="1">
    <location>
        <begin position="31"/>
        <end position="57"/>
    </location>
</feature>
<dbReference type="EMBL" id="WJXA01000441">
    <property type="protein sequence ID" value="KAF7112713.1"/>
    <property type="molecule type" value="Genomic_DNA"/>
</dbReference>
<keyword evidence="2" id="KW-1133">Transmembrane helix</keyword>
<feature type="compositionally biased region" description="Polar residues" evidence="1">
    <location>
        <begin position="46"/>
        <end position="57"/>
    </location>
</feature>
<reference evidence="3" key="1">
    <citation type="submission" date="2019-11" db="EMBL/GenBank/DDBJ databases">
        <authorList>
            <person name="Liu Y."/>
            <person name="Hou J."/>
            <person name="Li T.-Q."/>
            <person name="Guan C.-H."/>
            <person name="Wu X."/>
            <person name="Wu H.-Z."/>
            <person name="Ling F."/>
            <person name="Zhang R."/>
            <person name="Shi X.-G."/>
            <person name="Ren J.-P."/>
            <person name="Chen E.-F."/>
            <person name="Sun J.-M."/>
        </authorList>
    </citation>
    <scope>NUCLEOTIDE SEQUENCE</scope>
    <source>
        <strain evidence="3">Adult_tree_wgs_1</strain>
        <tissue evidence="3">Leaves</tissue>
    </source>
</reference>
<evidence type="ECO:0000256" key="1">
    <source>
        <dbReference type="SAM" id="MobiDB-lite"/>
    </source>
</evidence>
<accession>A0A834L3L3</accession>
<dbReference type="Proteomes" id="UP000626092">
    <property type="component" value="Unassembled WGS sequence"/>
</dbReference>
<feature type="transmembrane region" description="Helical" evidence="2">
    <location>
        <begin position="138"/>
        <end position="159"/>
    </location>
</feature>